<dbReference type="Proteomes" id="UP000295345">
    <property type="component" value="Unassembled WGS sequence"/>
</dbReference>
<comment type="caution">
    <text evidence="5">The sequence shown here is derived from an EMBL/GenBank/DDBJ whole genome shotgun (WGS) entry which is preliminary data.</text>
</comment>
<organism evidence="5 6">
    <name type="scientific">Streptomyces hainanensis</name>
    <dbReference type="NCBI Taxonomy" id="402648"/>
    <lineage>
        <taxon>Bacteria</taxon>
        <taxon>Bacillati</taxon>
        <taxon>Actinomycetota</taxon>
        <taxon>Actinomycetes</taxon>
        <taxon>Kitasatosporales</taxon>
        <taxon>Streptomycetaceae</taxon>
        <taxon>Streptomyces</taxon>
    </lineage>
</organism>
<proteinExistence type="inferred from homology"/>
<dbReference type="Pfam" id="PF13458">
    <property type="entry name" value="Peripla_BP_6"/>
    <property type="match status" value="1"/>
</dbReference>
<name>A0A4R4SQ79_9ACTN</name>
<evidence type="ECO:0000256" key="3">
    <source>
        <dbReference type="SAM" id="MobiDB-lite"/>
    </source>
</evidence>
<evidence type="ECO:0000256" key="1">
    <source>
        <dbReference type="ARBA" id="ARBA00010062"/>
    </source>
</evidence>
<evidence type="ECO:0000259" key="4">
    <source>
        <dbReference type="Pfam" id="PF13458"/>
    </source>
</evidence>
<evidence type="ECO:0000313" key="5">
    <source>
        <dbReference type="EMBL" id="TDC64302.1"/>
    </source>
</evidence>
<dbReference type="PANTHER" id="PTHR47151">
    <property type="entry name" value="LEU/ILE/VAL-BINDING ABC TRANSPORTER SUBUNIT"/>
    <property type="match status" value="1"/>
</dbReference>
<comment type="similarity">
    <text evidence="1">Belongs to the leucine-binding protein family.</text>
</comment>
<keyword evidence="6" id="KW-1185">Reference proteome</keyword>
<evidence type="ECO:0000256" key="2">
    <source>
        <dbReference type="ARBA" id="ARBA00022729"/>
    </source>
</evidence>
<dbReference type="InterPro" id="IPR028081">
    <property type="entry name" value="Leu-bd"/>
</dbReference>
<evidence type="ECO:0000313" key="6">
    <source>
        <dbReference type="Proteomes" id="UP000295345"/>
    </source>
</evidence>
<dbReference type="PANTHER" id="PTHR47151:SF2">
    <property type="entry name" value="AMINO ACID BINDING PROTEIN"/>
    <property type="match status" value="1"/>
</dbReference>
<dbReference type="EMBL" id="SMKI01000524">
    <property type="protein sequence ID" value="TDC64302.1"/>
    <property type="molecule type" value="Genomic_DNA"/>
</dbReference>
<accession>A0A4R4SQ79</accession>
<gene>
    <name evidence="5" type="ORF">E1283_31655</name>
</gene>
<dbReference type="Gene3D" id="3.40.50.2300">
    <property type="match status" value="2"/>
</dbReference>
<dbReference type="InterPro" id="IPR028082">
    <property type="entry name" value="Peripla_BP_I"/>
</dbReference>
<dbReference type="SUPFAM" id="SSF53822">
    <property type="entry name" value="Periplasmic binding protein-like I"/>
    <property type="match status" value="1"/>
</dbReference>
<feature type="compositionally biased region" description="Basic and acidic residues" evidence="3">
    <location>
        <begin position="1"/>
        <end position="16"/>
    </location>
</feature>
<sequence length="320" mass="34002">MPSQEVRLRRTDRGQAERAAGAAQRAIDDEDVLAVVGPASFDTVAEAGSLYSAAGLTFVVHSVTEAEADNPEFGTLLCAVPNDERSGTEIGEFLARHPETFRATVIDDREDYGVEVANEVHKVLVARAEGDYFGERDSLEEDVTDIDALAGRIVESGADAVAFLGNSRPAGALAAALASAGFSGVGISGDRAMFPDFVERAGEAAEGWYLASFVVRQNTSPETEDFAARLQEAYDVGADYYAARAYDVTAMIVEAVGGLDGTELNRQTVFDALANGSHRGLTGETRFVNGAYQGSGPHLCQVRDGDFVPLGPIEDYYPTT</sequence>
<dbReference type="AlphaFoldDB" id="A0A4R4SQ79"/>
<keyword evidence="2" id="KW-0732">Signal</keyword>
<reference evidence="5 6" key="1">
    <citation type="submission" date="2019-03" db="EMBL/GenBank/DDBJ databases">
        <title>Draft genome sequences of novel Actinobacteria.</title>
        <authorList>
            <person name="Sahin N."/>
            <person name="Ay H."/>
            <person name="Saygin H."/>
        </authorList>
    </citation>
    <scope>NUCLEOTIDE SEQUENCE [LARGE SCALE GENOMIC DNA]</scope>
    <source>
        <strain evidence="5 6">DSM 41900</strain>
    </source>
</reference>
<protein>
    <recommendedName>
        <fullName evidence="4">Leucine-binding protein domain-containing protein</fullName>
    </recommendedName>
</protein>
<feature type="domain" description="Leucine-binding protein" evidence="4">
    <location>
        <begin position="12"/>
        <end position="288"/>
    </location>
</feature>
<dbReference type="OrthoDB" id="9762169at2"/>
<feature type="region of interest" description="Disordered" evidence="3">
    <location>
        <begin position="1"/>
        <end position="23"/>
    </location>
</feature>